<dbReference type="GO" id="GO:0004415">
    <property type="term" value="F:hyalurononglucosaminidase activity"/>
    <property type="evidence" value="ECO:0007669"/>
    <property type="project" value="UniProtKB-UniRule"/>
</dbReference>
<dbReference type="PIRSF" id="PIRSF038193">
    <property type="entry name" value="Hyaluronidase"/>
    <property type="match status" value="1"/>
</dbReference>
<dbReference type="AlphaFoldDB" id="A0A0P7Z4P1"/>
<gene>
    <name evidence="13" type="ORF">Z043_105166</name>
</gene>
<evidence type="ECO:0000256" key="4">
    <source>
        <dbReference type="ARBA" id="ARBA00023157"/>
    </source>
</evidence>
<dbReference type="InterPro" id="IPR017853">
    <property type="entry name" value="GH"/>
</dbReference>
<evidence type="ECO:0000259" key="12">
    <source>
        <dbReference type="PROSITE" id="PS01186"/>
    </source>
</evidence>
<dbReference type="EC" id="3.2.1.35" evidence="9"/>
<comment type="catalytic activity">
    <reaction evidence="1 9">
        <text>Random hydrolysis of (1-&gt;4)-linkages between N-acetyl-beta-D-glucosamine and D-glucuronate residues in hyaluronate.</text>
        <dbReference type="EC" id="3.2.1.35"/>
    </reaction>
</comment>
<evidence type="ECO:0000256" key="3">
    <source>
        <dbReference type="ARBA" id="ARBA00022801"/>
    </source>
</evidence>
<feature type="signal peptide" evidence="10">
    <location>
        <begin position="1"/>
        <end position="20"/>
    </location>
</feature>
<keyword evidence="5 9" id="KW-0326">Glycosidase</keyword>
<reference evidence="13 14" key="1">
    <citation type="submission" date="2015-08" db="EMBL/GenBank/DDBJ databases">
        <title>The genome of the Asian arowana (Scleropages formosus).</title>
        <authorList>
            <person name="Tan M.H."/>
            <person name="Gan H.M."/>
            <person name="Croft L.J."/>
            <person name="Austin C.M."/>
        </authorList>
    </citation>
    <scope>NUCLEOTIDE SEQUENCE [LARGE SCALE GENOMIC DNA]</scope>
    <source>
        <strain evidence="13">Aro1</strain>
    </source>
</reference>
<dbReference type="STRING" id="113540.ENSSFOP00015029041"/>
<evidence type="ECO:0000256" key="6">
    <source>
        <dbReference type="PIRNR" id="PIRNR038193"/>
    </source>
</evidence>
<name>A0A0P7Z4P1_SCLFO</name>
<proteinExistence type="inferred from homology"/>
<evidence type="ECO:0000313" key="13">
    <source>
        <dbReference type="EMBL" id="KPP75568.1"/>
    </source>
</evidence>
<feature type="domain" description="EGF-like" evidence="11 12">
    <location>
        <begin position="428"/>
        <end position="439"/>
    </location>
</feature>
<evidence type="ECO:0000256" key="1">
    <source>
        <dbReference type="ARBA" id="ARBA00000251"/>
    </source>
</evidence>
<dbReference type="PRINTS" id="PR00846">
    <property type="entry name" value="GLHYDRLASE56"/>
</dbReference>
<dbReference type="SUPFAM" id="SSF51445">
    <property type="entry name" value="(Trans)glycosidases"/>
    <property type="match status" value="1"/>
</dbReference>
<comment type="similarity">
    <text evidence="2 6 9">Belongs to the glycosyl hydrolase 56 family.</text>
</comment>
<dbReference type="PANTHER" id="PTHR11769">
    <property type="entry name" value="HYALURONIDASE"/>
    <property type="match status" value="1"/>
</dbReference>
<sequence length="454" mass="52001">MNFHLILLHILSLLWTSTSPKQTFLKSHLKHPVAAAVPLLEARPFTVVWNMPTARCEEEYGIHLNLEAFDIIENYHEKFMGQNMTIFYYNRLGLYPYISKEGKRVNGGVPQRGNLEVHLGKARAQIKNLLSPAFHGLAVIDWEKWRPLWVRNFGVLKKYRLMSEGLVKKEHPELSRREVLLRARKEFETGARNFMSQTLKLGADVRPAGLWGFYGLPGCFNYNKRQLSHNYTGHCHPKTSERNDRLDWLWRSSLTLFPSIYLPLPLAGLQNAALMVRYRVLEALRVASKYSSSSKVMPVLPYARVAFVHTLRFLTKTDLEHTLGEAAALGAAGVVLWGELRFAKSKHQCEMLRDYVAQILGIYVKSLKSRVQQCSVGLCGGNGRCARRDPHSGHYMHQSKSCLSSTSQWPLSCNSTHENSQLRSAFRCECYQGWTGEWCQERMPSETDQVFNEV</sequence>
<dbReference type="GO" id="GO:0005975">
    <property type="term" value="P:carbohydrate metabolic process"/>
    <property type="evidence" value="ECO:0007669"/>
    <property type="project" value="UniProtKB-UniRule"/>
</dbReference>
<dbReference type="EMBL" id="JARO02001409">
    <property type="protein sequence ID" value="KPP75568.1"/>
    <property type="molecule type" value="Genomic_DNA"/>
</dbReference>
<evidence type="ECO:0000256" key="9">
    <source>
        <dbReference type="RuleBase" id="RU610713"/>
    </source>
</evidence>
<evidence type="ECO:0000256" key="7">
    <source>
        <dbReference type="PIRSR" id="PIRSR038193-1"/>
    </source>
</evidence>
<dbReference type="GO" id="GO:0001669">
    <property type="term" value="C:acrosomal vesicle"/>
    <property type="evidence" value="ECO:0007669"/>
    <property type="project" value="TreeGrafter"/>
</dbReference>
<keyword evidence="4 8" id="KW-1015">Disulfide bond</keyword>
<dbReference type="Gene3D" id="3.20.20.70">
    <property type="entry name" value="Aldolase class I"/>
    <property type="match status" value="1"/>
</dbReference>
<feature type="active site" description="Proton donor" evidence="7">
    <location>
        <position position="143"/>
    </location>
</feature>
<feature type="disulfide bond" evidence="8">
    <location>
        <begin position="219"/>
        <end position="235"/>
    </location>
</feature>
<dbReference type="PROSITE" id="PS01186">
    <property type="entry name" value="EGF_2"/>
    <property type="match status" value="1"/>
</dbReference>
<evidence type="ECO:0000256" key="8">
    <source>
        <dbReference type="PIRSR" id="PIRSR038193-3"/>
    </source>
</evidence>
<dbReference type="GO" id="GO:0030214">
    <property type="term" value="P:hyaluronan catabolic process"/>
    <property type="evidence" value="ECO:0007669"/>
    <property type="project" value="TreeGrafter"/>
</dbReference>
<keyword evidence="10" id="KW-0732">Signal</keyword>
<dbReference type="PANTHER" id="PTHR11769:SF19">
    <property type="entry name" value="HYALURONIDASE-3"/>
    <property type="match status" value="1"/>
</dbReference>
<evidence type="ECO:0000256" key="2">
    <source>
        <dbReference type="ARBA" id="ARBA00008871"/>
    </source>
</evidence>
<accession>A0A0P7Z4P1</accession>
<feature type="disulfide bond" evidence="8">
    <location>
        <begin position="374"/>
        <end position="385"/>
    </location>
</feature>
<comment type="caution">
    <text evidence="13">The sequence shown here is derived from an EMBL/GenBank/DDBJ whole genome shotgun (WGS) entry which is preliminary data.</text>
</comment>
<dbReference type="InterPro" id="IPR013785">
    <property type="entry name" value="Aldolase_TIM"/>
</dbReference>
<dbReference type="InterPro" id="IPR000742">
    <property type="entry name" value="EGF"/>
</dbReference>
<keyword evidence="3 9" id="KW-0378">Hydrolase</keyword>
<evidence type="ECO:0000313" key="14">
    <source>
        <dbReference type="Proteomes" id="UP000034805"/>
    </source>
</evidence>
<feature type="disulfide bond" evidence="8">
    <location>
        <begin position="430"/>
        <end position="439"/>
    </location>
</feature>
<dbReference type="PROSITE" id="PS00022">
    <property type="entry name" value="EGF_1"/>
    <property type="match status" value="1"/>
</dbReference>
<feature type="disulfide bond" evidence="8">
    <location>
        <begin position="56"/>
        <end position="349"/>
    </location>
</feature>
<dbReference type="FunFam" id="3.20.20.70:FF:000065">
    <property type="entry name" value="Hyaluronidase"/>
    <property type="match status" value="1"/>
</dbReference>
<organism evidence="13 14">
    <name type="scientific">Scleropages formosus</name>
    <name type="common">Asian bonytongue</name>
    <name type="synonym">Osteoglossum formosum</name>
    <dbReference type="NCBI Taxonomy" id="113540"/>
    <lineage>
        <taxon>Eukaryota</taxon>
        <taxon>Metazoa</taxon>
        <taxon>Chordata</taxon>
        <taxon>Craniata</taxon>
        <taxon>Vertebrata</taxon>
        <taxon>Euteleostomi</taxon>
        <taxon>Actinopterygii</taxon>
        <taxon>Neopterygii</taxon>
        <taxon>Teleostei</taxon>
        <taxon>Osteoglossocephala</taxon>
        <taxon>Osteoglossomorpha</taxon>
        <taxon>Osteoglossiformes</taxon>
        <taxon>Osteoglossidae</taxon>
        <taxon>Scleropages</taxon>
    </lineage>
</organism>
<dbReference type="Proteomes" id="UP000034805">
    <property type="component" value="Unassembled WGS sequence"/>
</dbReference>
<feature type="chain" id="PRO_5006146908" description="Hyaluronidase" evidence="10">
    <location>
        <begin position="21"/>
        <end position="454"/>
    </location>
</feature>
<protein>
    <recommendedName>
        <fullName evidence="9">Hyaluronidase</fullName>
        <ecNumber evidence="9">3.2.1.35</ecNumber>
    </recommendedName>
</protein>
<dbReference type="InterPro" id="IPR018155">
    <property type="entry name" value="Hyaluronidase"/>
</dbReference>
<evidence type="ECO:0000256" key="10">
    <source>
        <dbReference type="SAM" id="SignalP"/>
    </source>
</evidence>
<dbReference type="Pfam" id="PF01630">
    <property type="entry name" value="Glyco_hydro_56"/>
    <property type="match status" value="1"/>
</dbReference>
<evidence type="ECO:0000256" key="5">
    <source>
        <dbReference type="ARBA" id="ARBA00023295"/>
    </source>
</evidence>
<evidence type="ECO:0000259" key="11">
    <source>
        <dbReference type="PROSITE" id="PS00022"/>
    </source>
</evidence>
<feature type="disulfide bond" evidence="8">
    <location>
        <begin position="379"/>
        <end position="428"/>
    </location>
</feature>